<dbReference type="Proteomes" id="UP001219525">
    <property type="component" value="Unassembled WGS sequence"/>
</dbReference>
<name>A0AAD6VW11_9AGAR</name>
<protein>
    <submittedName>
        <fullName evidence="1">Uncharacterized protein</fullName>
    </submittedName>
</protein>
<gene>
    <name evidence="1" type="ORF">GGX14DRAFT_390355</name>
</gene>
<comment type="caution">
    <text evidence="1">The sequence shown here is derived from an EMBL/GenBank/DDBJ whole genome shotgun (WGS) entry which is preliminary data.</text>
</comment>
<keyword evidence="2" id="KW-1185">Reference proteome</keyword>
<accession>A0AAD6VW11</accession>
<dbReference type="EMBL" id="JARJCW010000012">
    <property type="protein sequence ID" value="KAJ7218586.1"/>
    <property type="molecule type" value="Genomic_DNA"/>
</dbReference>
<proteinExistence type="predicted"/>
<organism evidence="1 2">
    <name type="scientific">Mycena pura</name>
    <dbReference type="NCBI Taxonomy" id="153505"/>
    <lineage>
        <taxon>Eukaryota</taxon>
        <taxon>Fungi</taxon>
        <taxon>Dikarya</taxon>
        <taxon>Basidiomycota</taxon>
        <taxon>Agaricomycotina</taxon>
        <taxon>Agaricomycetes</taxon>
        <taxon>Agaricomycetidae</taxon>
        <taxon>Agaricales</taxon>
        <taxon>Marasmiineae</taxon>
        <taxon>Mycenaceae</taxon>
        <taxon>Mycena</taxon>
    </lineage>
</organism>
<reference evidence="1" key="1">
    <citation type="submission" date="2023-03" db="EMBL/GenBank/DDBJ databases">
        <title>Massive genome expansion in bonnet fungi (Mycena s.s.) driven by repeated elements and novel gene families across ecological guilds.</title>
        <authorList>
            <consortium name="Lawrence Berkeley National Laboratory"/>
            <person name="Harder C.B."/>
            <person name="Miyauchi S."/>
            <person name="Viragh M."/>
            <person name="Kuo A."/>
            <person name="Thoen E."/>
            <person name="Andreopoulos B."/>
            <person name="Lu D."/>
            <person name="Skrede I."/>
            <person name="Drula E."/>
            <person name="Henrissat B."/>
            <person name="Morin E."/>
            <person name="Kohler A."/>
            <person name="Barry K."/>
            <person name="LaButti K."/>
            <person name="Morin E."/>
            <person name="Salamov A."/>
            <person name="Lipzen A."/>
            <person name="Mereny Z."/>
            <person name="Hegedus B."/>
            <person name="Baldrian P."/>
            <person name="Stursova M."/>
            <person name="Weitz H."/>
            <person name="Taylor A."/>
            <person name="Grigoriev I.V."/>
            <person name="Nagy L.G."/>
            <person name="Martin F."/>
            <person name="Kauserud H."/>
        </authorList>
    </citation>
    <scope>NUCLEOTIDE SEQUENCE</scope>
    <source>
        <strain evidence="1">9144</strain>
    </source>
</reference>
<dbReference type="AlphaFoldDB" id="A0AAD6VW11"/>
<evidence type="ECO:0000313" key="2">
    <source>
        <dbReference type="Proteomes" id="UP001219525"/>
    </source>
</evidence>
<sequence>MVPSIIPSPGPFPTTAEIQHPLKIGIGTGNPYPRGYTGFTRTGTGTGNVGYTRETRGCHASGKGGQSFAFVTYTRTLPASKPVPVPVGTGTQPPRVRVRVVVGILTGLPVPMPTSRTTLAAAPKISKNIAQVSPKMSKVPFSDHPS</sequence>
<evidence type="ECO:0000313" key="1">
    <source>
        <dbReference type="EMBL" id="KAJ7218586.1"/>
    </source>
</evidence>